<dbReference type="Pfam" id="PF00296">
    <property type="entry name" value="Bac_luciferase"/>
    <property type="match status" value="1"/>
</dbReference>
<evidence type="ECO:0000259" key="2">
    <source>
        <dbReference type="Pfam" id="PF00296"/>
    </source>
</evidence>
<dbReference type="InterPro" id="IPR050766">
    <property type="entry name" value="Bact_Lucif_Oxidored"/>
</dbReference>
<dbReference type="InterPro" id="IPR019949">
    <property type="entry name" value="CmoO-like"/>
</dbReference>
<dbReference type="InterPro" id="IPR011251">
    <property type="entry name" value="Luciferase-like_dom"/>
</dbReference>
<feature type="domain" description="Luciferase-like" evidence="2">
    <location>
        <begin position="1"/>
        <end position="309"/>
    </location>
</feature>
<dbReference type="PANTHER" id="PTHR30137">
    <property type="entry name" value="LUCIFERASE-LIKE MONOOXYGENASE"/>
    <property type="match status" value="1"/>
</dbReference>
<dbReference type="Proteomes" id="UP001500665">
    <property type="component" value="Unassembled WGS sequence"/>
</dbReference>
<name>A0ABP4CF37_9ACTN</name>
<evidence type="ECO:0000313" key="4">
    <source>
        <dbReference type="Proteomes" id="UP001500665"/>
    </source>
</evidence>
<dbReference type="Gene3D" id="3.20.20.30">
    <property type="entry name" value="Luciferase-like domain"/>
    <property type="match status" value="1"/>
</dbReference>
<dbReference type="RefSeq" id="WP_344245323.1">
    <property type="nucleotide sequence ID" value="NZ_BAAAHH010000037.1"/>
</dbReference>
<evidence type="ECO:0000256" key="1">
    <source>
        <dbReference type="ARBA" id="ARBA00007789"/>
    </source>
</evidence>
<reference evidence="4" key="1">
    <citation type="journal article" date="2019" name="Int. J. Syst. Evol. Microbiol.">
        <title>The Global Catalogue of Microorganisms (GCM) 10K type strain sequencing project: providing services to taxonomists for standard genome sequencing and annotation.</title>
        <authorList>
            <consortium name="The Broad Institute Genomics Platform"/>
            <consortium name="The Broad Institute Genome Sequencing Center for Infectious Disease"/>
            <person name="Wu L."/>
            <person name="Ma J."/>
        </authorList>
    </citation>
    <scope>NUCLEOTIDE SEQUENCE [LARGE SCALE GENOMIC DNA]</scope>
    <source>
        <strain evidence="4">JCM 10696</strain>
    </source>
</reference>
<dbReference type="InterPro" id="IPR036661">
    <property type="entry name" value="Luciferase-like_sf"/>
</dbReference>
<dbReference type="CDD" id="cd00347">
    <property type="entry name" value="Flavin_utilizing_monoxygenases"/>
    <property type="match status" value="1"/>
</dbReference>
<sequence length="341" mass="36864">MRLSVVDLGLVAPGGDEKQALADSVRFAAHVERLGFHRIWFAEHHANAMGASHHPELLIAAVGARTSRIRVGSGAVLMNHYSPFKVAEMFKQLEAMFPGRVDLGMGRATAGPVIDLALQRDRENPAHADHLQQVAETVLWLHGGFPDDHPFAGPRLMASVPEVPQTWLLGSSPGGSDLAAGLGIGYTFAGFINPQSAAPALRAYRERFRPRGFGLSGPRAILGVNVTVAETEHEAERLVGSAKAYYARLRRGRFDTLVPSADEAARELTPSERDEPTSIAAGRWPRFIAGDPDQVRATLERMAAESGADEIMIQNMIAEPADRHRSHELLATAFGLRTAGP</sequence>
<dbReference type="EMBL" id="BAAAHH010000037">
    <property type="protein sequence ID" value="GAA0965175.1"/>
    <property type="molecule type" value="Genomic_DNA"/>
</dbReference>
<dbReference type="SUPFAM" id="SSF51679">
    <property type="entry name" value="Bacterial luciferase-like"/>
    <property type="match status" value="1"/>
</dbReference>
<proteinExistence type="predicted"/>
<comment type="similarity">
    <text evidence="1">To bacterial alkanal monooxygenase alpha and beta chains.</text>
</comment>
<protein>
    <submittedName>
        <fullName evidence="3">LLM class flavin-dependent oxidoreductase</fullName>
    </submittedName>
</protein>
<dbReference type="PANTHER" id="PTHR30137:SF6">
    <property type="entry name" value="LUCIFERASE-LIKE MONOOXYGENASE"/>
    <property type="match status" value="1"/>
</dbReference>
<dbReference type="NCBIfam" id="TIGR03558">
    <property type="entry name" value="oxido_grp_1"/>
    <property type="match status" value="1"/>
</dbReference>
<accession>A0ABP4CF37</accession>
<comment type="caution">
    <text evidence="3">The sequence shown here is derived from an EMBL/GenBank/DDBJ whole genome shotgun (WGS) entry which is preliminary data.</text>
</comment>
<organism evidence="3 4">
    <name type="scientific">Actinocorallia libanotica</name>
    <dbReference type="NCBI Taxonomy" id="46162"/>
    <lineage>
        <taxon>Bacteria</taxon>
        <taxon>Bacillati</taxon>
        <taxon>Actinomycetota</taxon>
        <taxon>Actinomycetes</taxon>
        <taxon>Streptosporangiales</taxon>
        <taxon>Thermomonosporaceae</taxon>
        <taxon>Actinocorallia</taxon>
    </lineage>
</organism>
<gene>
    <name evidence="3" type="ORF">GCM10009550_64770</name>
</gene>
<evidence type="ECO:0000313" key="3">
    <source>
        <dbReference type="EMBL" id="GAA0965175.1"/>
    </source>
</evidence>
<keyword evidence="4" id="KW-1185">Reference proteome</keyword>